<feature type="coiled-coil region" evidence="1">
    <location>
        <begin position="145"/>
        <end position="208"/>
    </location>
</feature>
<evidence type="ECO:0000313" key="3">
    <source>
        <dbReference type="Proteomes" id="UP001652625"/>
    </source>
</evidence>
<dbReference type="RefSeq" id="XP_065655070.1">
    <property type="nucleotide sequence ID" value="XM_065798998.1"/>
</dbReference>
<feature type="coiled-coil region" evidence="1">
    <location>
        <begin position="363"/>
        <end position="429"/>
    </location>
</feature>
<feature type="region of interest" description="Disordered" evidence="2">
    <location>
        <begin position="1"/>
        <end position="25"/>
    </location>
</feature>
<feature type="compositionally biased region" description="Low complexity" evidence="2">
    <location>
        <begin position="307"/>
        <end position="330"/>
    </location>
</feature>
<keyword evidence="3" id="KW-1185">Reference proteome</keyword>
<evidence type="ECO:0000313" key="4">
    <source>
        <dbReference type="RefSeq" id="XP_065655070.1"/>
    </source>
</evidence>
<evidence type="ECO:0000256" key="2">
    <source>
        <dbReference type="SAM" id="MobiDB-lite"/>
    </source>
</evidence>
<organism evidence="3 4">
    <name type="scientific">Hydra vulgaris</name>
    <name type="common">Hydra</name>
    <name type="synonym">Hydra attenuata</name>
    <dbReference type="NCBI Taxonomy" id="6087"/>
    <lineage>
        <taxon>Eukaryota</taxon>
        <taxon>Metazoa</taxon>
        <taxon>Cnidaria</taxon>
        <taxon>Hydrozoa</taxon>
        <taxon>Hydroidolina</taxon>
        <taxon>Anthoathecata</taxon>
        <taxon>Aplanulata</taxon>
        <taxon>Hydridae</taxon>
        <taxon>Hydra</taxon>
    </lineage>
</organism>
<accession>A0ABM4C0M7</accession>
<sequence length="926" mass="106865">MNTPVIEGTSTENSTNEETIGHITSESRDEIETLCRVYCTKINEKDEEQKTREDQNLLGELKKKLEEFSTSENKNNEYSCQIKDLIQLVTKLEIENDKKSVEMIVLRQTLAKKEESLQTLSQSSKQNICCLETINSNLTEIIKQKDEKITETNALNEKLDVLNKKLKAEIKEKITETNVLNEKINALNEKLNVEINEKNHEIRKNENENPIETQEINLQKKENVEIEKTKITIETKLTQKTTSNDSFKKETLHSTKNGILSKQNINKKPDLSKKESTKSVISTNPTSKPAASVKSATSVNTSTKVINKSATSTNTTNQSLTNLNTSSKSKGANTSKKSVTDANNKSSRKSIPELTLKPKPKTIDELTTELDSEKKKVVEVESRMRQEKDEHASEINLLKSKVENQDTTLLELNNNLSELIIVHDKLQAEHSNNLKSFETMFESEKLLHAQLQETICERNIEIENLTKKYQNEIGELTAELNLIKSELIENKLKLDNIESKLVFKEEQIHVLEEEIEKLHKEDKEPEDIKRKSEINTDVANVEEKDIKCKKNFDTEVTEVKIADESLEEKSKEKINSTSESLEVESYSLNKLEEHITPVKENSVVITNIEIETNQLSNNNSSQSIEDFLWKEIMYENTISKLKKELFDVSMRLKHQESKLENAQVQLDCQMQITEFVRRSLLVELEKKTTNKETTQILLYLSEKLNRIIQDKKNSITSVAETYISTHDSINLRYEYSSDNKQSSINEQDNLKDSQYYKKKHIENLQRKVNFKIRTWMQNKLSQSLHSESFCHAGESALSPPLSNQIRQEGSRFSQILETRDSFQDSGYMENNETVENLIQQVQNQTLLLKNEGVSIPNQWFQEVRKWEEKTLGKVNRLKFSEQEEQNMKSEKNFKSIVYRPSNADVSSIINKVNQEFARSQRMWSSD</sequence>
<feature type="compositionally biased region" description="Polar residues" evidence="2">
    <location>
        <begin position="331"/>
        <end position="345"/>
    </location>
</feature>
<name>A0ABM4C0M7_HYDVU</name>
<feature type="region of interest" description="Disordered" evidence="2">
    <location>
        <begin position="242"/>
        <end position="359"/>
    </location>
</feature>
<feature type="compositionally biased region" description="Low complexity" evidence="2">
    <location>
        <begin position="1"/>
        <end position="18"/>
    </location>
</feature>
<feature type="compositionally biased region" description="Polar residues" evidence="2">
    <location>
        <begin position="254"/>
        <end position="266"/>
    </location>
</feature>
<gene>
    <name evidence="4" type="primary">LOC105844431</name>
</gene>
<feature type="compositionally biased region" description="Basic and acidic residues" evidence="2">
    <location>
        <begin position="267"/>
        <end position="277"/>
    </location>
</feature>
<dbReference type="GeneID" id="105844431"/>
<feature type="compositionally biased region" description="Polar residues" evidence="2">
    <location>
        <begin position="278"/>
        <end position="306"/>
    </location>
</feature>
<evidence type="ECO:0000256" key="1">
    <source>
        <dbReference type="SAM" id="Coils"/>
    </source>
</evidence>
<protein>
    <submittedName>
        <fullName evidence="4">Repetitive organellar protein</fullName>
    </submittedName>
</protein>
<dbReference type="Proteomes" id="UP001652625">
    <property type="component" value="Chromosome 06"/>
</dbReference>
<feature type="coiled-coil region" evidence="1">
    <location>
        <begin position="459"/>
        <end position="521"/>
    </location>
</feature>
<proteinExistence type="predicted"/>
<keyword evidence="1" id="KW-0175">Coiled coil</keyword>
<reference evidence="4" key="1">
    <citation type="submission" date="2025-08" db="UniProtKB">
        <authorList>
            <consortium name="RefSeq"/>
        </authorList>
    </citation>
    <scope>IDENTIFICATION</scope>
</reference>